<dbReference type="Pfam" id="PF17681">
    <property type="entry name" value="GCP_N_terminal"/>
    <property type="match status" value="1"/>
</dbReference>
<dbReference type="InterPro" id="IPR007259">
    <property type="entry name" value="GCP"/>
</dbReference>
<dbReference type="GO" id="GO:0000922">
    <property type="term" value="C:spindle pole"/>
    <property type="evidence" value="ECO:0007669"/>
    <property type="project" value="InterPro"/>
</dbReference>
<evidence type="ECO:0000256" key="2">
    <source>
        <dbReference type="ARBA" id="ARBA00022490"/>
    </source>
</evidence>
<dbReference type="KEGG" id="api:100159687"/>
<feature type="domain" description="Gamma tubulin complex component C-terminal" evidence="6">
    <location>
        <begin position="683"/>
        <end position="901"/>
    </location>
</feature>
<reference evidence="8" key="2">
    <citation type="submission" date="2022-06" db="UniProtKB">
        <authorList>
            <consortium name="EnsemblMetazoa"/>
        </authorList>
    </citation>
    <scope>IDENTIFICATION</scope>
</reference>
<dbReference type="GO" id="GO:0005874">
    <property type="term" value="C:microtubule"/>
    <property type="evidence" value="ECO:0007669"/>
    <property type="project" value="UniProtKB-KW"/>
</dbReference>
<dbReference type="GO" id="GO:0043015">
    <property type="term" value="F:gamma-tubulin binding"/>
    <property type="evidence" value="ECO:0007669"/>
    <property type="project" value="InterPro"/>
</dbReference>
<sequence length="947" mass="110529">MDNPPVVSLSSKALANVLELIKMMTGLKNFNEIYLRYAQIINNLHDVYYEHPKQSDVEYCVKGLIEKYNVQGFPLEAKEFEMRIHRFINYSNINNPSKMSSDVVKWAIVGMIISMANNPCGSRNAYRKTNLDTVRIELEGEAAVLGDSGKADLIQELLYIGRTSYCIESDSETDYEDEADFCSLSVKSPENIVNGIKDNNNPLPSREYLKLVFSHENIGRNLLIKRASQFWWLNKSEITKCEQHPFYFSLKRYTKNKIFKIMDDNFIILECLKNNLTMSNILQYSLEEQSKLFGCMTISPSISPEVFNKWILSISPYIKKFNHLMKFTHHLKGLKKIPYTLRAYAKGLEYILEPIINKMCFIENRIKNCVGHDTLLSFEKEMYMYFQIISYAYSVHSKAIVSNWETTDNWKTSIKLISVLFWSIQSAIIDYQKLIVMTLFLYAFEPYVHMTELWIHAGQLVDQNNEFIIYNYEGDSSIPFNIFFNDVHEYLKDCNLSVPPIIEYLIHFLNHCDWKVFVASEMSNDAIALCEVPRGQLFNNFLIEIKNSNTFWKNYINPFDEYNPSNWNKSPLLASACVRYKFTDKSSFELTIPSSYGMVNMFLLVLQKAINNIGLEVGDIVLKKNKFVHHLKNLYNIIFLEDVMKSVQIDRVMEYKIERNSFLNNCFYSLLSDDHSSILSSNHSCNLSLNYKTEKNNFFGENDIFNDNFADELERITITYDVKFPLSLILTNEVIFNYNKIFRLLITSKQAVAMISQLQTKDLNKYNYSLDVKRMYFIRLWIMSTTYKLQTYFFSVASRYLGSKLFDSIKNVKNGLDAFEKVLEDHVNQAIRLCMLNGSMEKYSYESLALLWNACEQFTKLWANSVMEDSIDVELMEKIEEEYVDSCWKLASSLDTYLSSEDDTSSILFEFCRDFMSSMPTKESADLDGSLIYKLSDSRNRYSFTYI</sequence>
<dbReference type="GO" id="GO:0031122">
    <property type="term" value="P:cytoplasmic microtubule organization"/>
    <property type="evidence" value="ECO:0007669"/>
    <property type="project" value="TreeGrafter"/>
</dbReference>
<dbReference type="Pfam" id="PF04130">
    <property type="entry name" value="GCP_C_terminal"/>
    <property type="match status" value="1"/>
</dbReference>
<protein>
    <recommendedName>
        <fullName evidence="5">Gamma-tubulin complex component</fullName>
    </recommendedName>
</protein>
<reference evidence="9" key="1">
    <citation type="submission" date="2010-06" db="EMBL/GenBank/DDBJ databases">
        <authorList>
            <person name="Jiang H."/>
            <person name="Abraham K."/>
            <person name="Ali S."/>
            <person name="Alsbrooks S.L."/>
            <person name="Anim B.N."/>
            <person name="Anosike U.S."/>
            <person name="Attaway T."/>
            <person name="Bandaranaike D.P."/>
            <person name="Battles P.K."/>
            <person name="Bell S.N."/>
            <person name="Bell A.V."/>
            <person name="Beltran B."/>
            <person name="Bickham C."/>
            <person name="Bustamante Y."/>
            <person name="Caleb T."/>
            <person name="Canada A."/>
            <person name="Cardenas V."/>
            <person name="Carter K."/>
            <person name="Chacko J."/>
            <person name="Chandrabose M.N."/>
            <person name="Chavez D."/>
            <person name="Chavez A."/>
            <person name="Chen L."/>
            <person name="Chu H.-S."/>
            <person name="Claassen K.J."/>
            <person name="Cockrell R."/>
            <person name="Collins M."/>
            <person name="Cooper J.A."/>
            <person name="Cree A."/>
            <person name="Curry S.M."/>
            <person name="Da Y."/>
            <person name="Dao M.D."/>
            <person name="Das B."/>
            <person name="Davila M.-L."/>
            <person name="Davy-Carroll L."/>
            <person name="Denson S."/>
            <person name="Dinh H."/>
            <person name="Ebong V.E."/>
            <person name="Edwards J.R."/>
            <person name="Egan A."/>
            <person name="El-Daye J."/>
            <person name="Escobedo L."/>
            <person name="Fernandez S."/>
            <person name="Fernando P.R."/>
            <person name="Flagg N."/>
            <person name="Forbes L.D."/>
            <person name="Fowler R.G."/>
            <person name="Fu Q."/>
            <person name="Gabisi R.A."/>
            <person name="Ganer J."/>
            <person name="Garbino Pronczuk A."/>
            <person name="Garcia R.M."/>
            <person name="Garner T."/>
            <person name="Garrett T.E."/>
            <person name="Gonzalez D.A."/>
            <person name="Hamid H."/>
            <person name="Hawkins E.S."/>
            <person name="Hirani K."/>
            <person name="Hogues M.E."/>
            <person name="Hollins B."/>
            <person name="Hsiao C.-H."/>
            <person name="Jabil R."/>
            <person name="James M.L."/>
            <person name="Jhangiani S.N."/>
            <person name="Johnson B."/>
            <person name="Johnson Q."/>
            <person name="Joshi V."/>
            <person name="Kalu J.B."/>
            <person name="Kam C."/>
            <person name="Kashfia A."/>
            <person name="Keebler J."/>
            <person name="Kisamo H."/>
            <person name="Kovar C.L."/>
            <person name="Lago L.A."/>
            <person name="Lai C.-Y."/>
            <person name="Laidlaw J."/>
            <person name="Lara F."/>
            <person name="Le T.-K."/>
            <person name="Lee S.L."/>
            <person name="Legall F.H."/>
            <person name="Lemon S.J."/>
            <person name="Lewis L.R."/>
            <person name="Li B."/>
            <person name="Liu Y."/>
            <person name="Liu Y.-S."/>
            <person name="Lopez J."/>
            <person name="Lozado R.J."/>
            <person name="Lu J."/>
            <person name="Madu R.C."/>
            <person name="Maheshwari M."/>
            <person name="Maheshwari R."/>
            <person name="Malloy K."/>
            <person name="Martinez E."/>
            <person name="Mathew T."/>
            <person name="Mercado I.C."/>
            <person name="Mercado C."/>
            <person name="Meyer B."/>
            <person name="Montgomery K."/>
            <person name="Morgan M.B."/>
            <person name="Munidasa M."/>
            <person name="Nazareth L.V."/>
            <person name="Nelson J."/>
            <person name="Ng B.M."/>
            <person name="Nguyen N.B."/>
            <person name="Nguyen P.Q."/>
            <person name="Nguyen T."/>
            <person name="Obregon M."/>
            <person name="Okwuonu G.O."/>
            <person name="Onwere C.G."/>
            <person name="Orozco G."/>
            <person name="Parra A."/>
            <person name="Patel S."/>
            <person name="Patil S."/>
            <person name="Perez A."/>
            <person name="Perez Y."/>
            <person name="Pham C."/>
            <person name="Primus E.L."/>
            <person name="Pu L.-L."/>
            <person name="Puazo M."/>
            <person name="Qin X."/>
            <person name="Quiroz J.B."/>
            <person name="Reese J."/>
            <person name="Richards S."/>
            <person name="Rives C.M."/>
            <person name="Robberts R."/>
            <person name="Ruiz S.J."/>
            <person name="Ruiz M.J."/>
            <person name="Santibanez J."/>
            <person name="Schneider B.W."/>
            <person name="Sisson I."/>
            <person name="Smith M."/>
            <person name="Sodergren E."/>
            <person name="Song X.-Z."/>
            <person name="Song B.B."/>
            <person name="Summersgill H."/>
            <person name="Thelus R."/>
            <person name="Thornton R.D."/>
            <person name="Trejos Z.Y."/>
            <person name="Usmani K."/>
            <person name="Vattathil S."/>
            <person name="Villasana D."/>
            <person name="Walker D.L."/>
            <person name="Wang S."/>
            <person name="Wang K."/>
            <person name="White C.S."/>
            <person name="Williams A.C."/>
            <person name="Williamson J."/>
            <person name="Wilson K."/>
            <person name="Woghiren I.O."/>
            <person name="Woodworth J.R."/>
            <person name="Worley K.C."/>
            <person name="Wright R.A."/>
            <person name="Wu W."/>
            <person name="Young L."/>
            <person name="Zhang L."/>
            <person name="Zhang J."/>
            <person name="Zhu Y."/>
            <person name="Muzny D.M."/>
            <person name="Weinstock G."/>
            <person name="Gibbs R.A."/>
        </authorList>
    </citation>
    <scope>NUCLEOTIDE SEQUENCE [LARGE SCALE GENOMIC DNA]</scope>
    <source>
        <strain evidence="9">LSR1</strain>
    </source>
</reference>
<keyword evidence="9" id="KW-1185">Reference proteome</keyword>
<dbReference type="RefSeq" id="XP_016662502.1">
    <property type="nucleotide sequence ID" value="XM_016807013.1"/>
</dbReference>
<evidence type="ECO:0000313" key="9">
    <source>
        <dbReference type="Proteomes" id="UP000007819"/>
    </source>
</evidence>
<keyword evidence="2 5" id="KW-0963">Cytoplasm</keyword>
<comment type="similarity">
    <text evidence="1 5">Belongs to the TUBGCP family.</text>
</comment>
<dbReference type="Gene3D" id="1.20.120.1900">
    <property type="entry name" value="Gamma-tubulin complex, C-terminal domain"/>
    <property type="match status" value="1"/>
</dbReference>
<dbReference type="InterPro" id="IPR041470">
    <property type="entry name" value="GCP_N"/>
</dbReference>
<dbReference type="GO" id="GO:0051321">
    <property type="term" value="P:meiotic cell cycle"/>
    <property type="evidence" value="ECO:0007669"/>
    <property type="project" value="TreeGrafter"/>
</dbReference>
<dbReference type="AlphaFoldDB" id="A0A8R2D5I3"/>
<evidence type="ECO:0000256" key="4">
    <source>
        <dbReference type="ARBA" id="ARBA00023212"/>
    </source>
</evidence>
<dbReference type="GO" id="GO:0051225">
    <property type="term" value="P:spindle assembly"/>
    <property type="evidence" value="ECO:0007669"/>
    <property type="project" value="TreeGrafter"/>
</dbReference>
<dbReference type="EnsemblMetazoa" id="XM_016807013.1">
    <property type="protein sequence ID" value="XP_016662502.1"/>
    <property type="gene ID" value="LOC100159687"/>
</dbReference>
<evidence type="ECO:0000256" key="5">
    <source>
        <dbReference type="RuleBase" id="RU363050"/>
    </source>
</evidence>
<proteinExistence type="inferred from homology"/>
<keyword evidence="3 5" id="KW-0493">Microtubule</keyword>
<evidence type="ECO:0000259" key="7">
    <source>
        <dbReference type="Pfam" id="PF17681"/>
    </source>
</evidence>
<dbReference type="GO" id="GO:0000278">
    <property type="term" value="P:mitotic cell cycle"/>
    <property type="evidence" value="ECO:0007669"/>
    <property type="project" value="TreeGrafter"/>
</dbReference>
<feature type="domain" description="Gamma tubulin complex component protein N-terminal" evidence="7">
    <location>
        <begin position="295"/>
        <end position="473"/>
    </location>
</feature>
<dbReference type="InterPro" id="IPR042241">
    <property type="entry name" value="GCP_C_sf"/>
</dbReference>
<dbReference type="GO" id="GO:0051011">
    <property type="term" value="F:microtubule minus-end binding"/>
    <property type="evidence" value="ECO:0007669"/>
    <property type="project" value="TreeGrafter"/>
</dbReference>
<dbReference type="GO" id="GO:0007020">
    <property type="term" value="P:microtubule nucleation"/>
    <property type="evidence" value="ECO:0007669"/>
    <property type="project" value="InterPro"/>
</dbReference>
<dbReference type="OrthoDB" id="66546at2759"/>
<evidence type="ECO:0000256" key="1">
    <source>
        <dbReference type="ARBA" id="ARBA00010337"/>
    </source>
</evidence>
<accession>A0A8R2D5I3</accession>
<dbReference type="GO" id="GO:0000930">
    <property type="term" value="C:gamma-tubulin complex"/>
    <property type="evidence" value="ECO:0007669"/>
    <property type="project" value="TreeGrafter"/>
</dbReference>
<keyword evidence="4 5" id="KW-0206">Cytoskeleton</keyword>
<organism evidence="8 9">
    <name type="scientific">Acyrthosiphon pisum</name>
    <name type="common">Pea aphid</name>
    <dbReference type="NCBI Taxonomy" id="7029"/>
    <lineage>
        <taxon>Eukaryota</taxon>
        <taxon>Metazoa</taxon>
        <taxon>Ecdysozoa</taxon>
        <taxon>Arthropoda</taxon>
        <taxon>Hexapoda</taxon>
        <taxon>Insecta</taxon>
        <taxon>Pterygota</taxon>
        <taxon>Neoptera</taxon>
        <taxon>Paraneoptera</taxon>
        <taxon>Hemiptera</taxon>
        <taxon>Sternorrhyncha</taxon>
        <taxon>Aphidomorpha</taxon>
        <taxon>Aphidoidea</taxon>
        <taxon>Aphididae</taxon>
        <taxon>Macrosiphini</taxon>
        <taxon>Acyrthosiphon</taxon>
    </lineage>
</organism>
<evidence type="ECO:0000259" key="6">
    <source>
        <dbReference type="Pfam" id="PF04130"/>
    </source>
</evidence>
<dbReference type="GeneID" id="100159687"/>
<dbReference type="PANTHER" id="PTHR19302:SF33">
    <property type="entry name" value="GAMMA-TUBULIN COMPLEX COMPONENT 5"/>
    <property type="match status" value="1"/>
</dbReference>
<evidence type="ECO:0000313" key="8">
    <source>
        <dbReference type="EnsemblMetazoa" id="XP_016662502.1"/>
    </source>
</evidence>
<name>A0A8R2D5I3_ACYPI</name>
<evidence type="ECO:0000256" key="3">
    <source>
        <dbReference type="ARBA" id="ARBA00022701"/>
    </source>
</evidence>
<dbReference type="PANTHER" id="PTHR19302">
    <property type="entry name" value="GAMMA TUBULIN COMPLEX PROTEIN"/>
    <property type="match status" value="1"/>
</dbReference>
<dbReference type="Proteomes" id="UP000007819">
    <property type="component" value="Chromosome A1"/>
</dbReference>
<comment type="subcellular location">
    <subcellularLocation>
        <location evidence="5">Cytoplasm</location>
        <location evidence="5">Cytoskeleton</location>
        <location evidence="5">Microtubule organizing center</location>
    </subcellularLocation>
</comment>
<dbReference type="InterPro" id="IPR040457">
    <property type="entry name" value="GCP_C"/>
</dbReference>